<evidence type="ECO:0000313" key="9">
    <source>
        <dbReference type="EMBL" id="NUB46380.1"/>
    </source>
</evidence>
<evidence type="ECO:0000256" key="6">
    <source>
        <dbReference type="ARBA" id="ARBA00023136"/>
    </source>
</evidence>
<dbReference type="PANTHER" id="PTHR23513:SF11">
    <property type="entry name" value="STAPHYLOFERRIN A TRANSPORTER"/>
    <property type="match status" value="1"/>
</dbReference>
<comment type="subcellular location">
    <subcellularLocation>
        <location evidence="1">Cell membrane</location>
        <topology evidence="1">Multi-pass membrane protein</topology>
    </subcellularLocation>
</comment>
<feature type="transmembrane region" description="Helical" evidence="7">
    <location>
        <begin position="384"/>
        <end position="404"/>
    </location>
</feature>
<organism evidence="9 10">
    <name type="scientific">Fertoeibacter niger</name>
    <dbReference type="NCBI Taxonomy" id="2656921"/>
    <lineage>
        <taxon>Bacteria</taxon>
        <taxon>Pseudomonadati</taxon>
        <taxon>Pseudomonadota</taxon>
        <taxon>Alphaproteobacteria</taxon>
        <taxon>Rhodobacterales</taxon>
        <taxon>Paracoccaceae</taxon>
        <taxon>Fertoeibacter</taxon>
    </lineage>
</organism>
<reference evidence="9" key="1">
    <citation type="submission" date="2020-05" db="EMBL/GenBank/DDBJ databases">
        <title>Fertoebacter nigrum gen. nov., sp. nov., a new member of the family Rhodobacteraceae.</title>
        <authorList>
            <person name="Szuroczki S."/>
            <person name="Abbaszade G."/>
            <person name="Buni D."/>
            <person name="Schumann P."/>
            <person name="Toth E."/>
        </authorList>
    </citation>
    <scope>NUCLEOTIDE SEQUENCE</scope>
    <source>
        <strain evidence="9">RG-N-1a</strain>
    </source>
</reference>
<feature type="transmembrane region" description="Helical" evidence="7">
    <location>
        <begin position="221"/>
        <end position="247"/>
    </location>
</feature>
<dbReference type="InterPro" id="IPR020846">
    <property type="entry name" value="MFS_dom"/>
</dbReference>
<dbReference type="GO" id="GO:0022857">
    <property type="term" value="F:transmembrane transporter activity"/>
    <property type="evidence" value="ECO:0007669"/>
    <property type="project" value="InterPro"/>
</dbReference>
<evidence type="ECO:0000256" key="1">
    <source>
        <dbReference type="ARBA" id="ARBA00004651"/>
    </source>
</evidence>
<evidence type="ECO:0000256" key="4">
    <source>
        <dbReference type="ARBA" id="ARBA00022692"/>
    </source>
</evidence>
<feature type="transmembrane region" description="Helical" evidence="7">
    <location>
        <begin position="182"/>
        <end position="200"/>
    </location>
</feature>
<dbReference type="GO" id="GO:0005886">
    <property type="term" value="C:plasma membrane"/>
    <property type="evidence" value="ECO:0007669"/>
    <property type="project" value="UniProtKB-SubCell"/>
</dbReference>
<feature type="domain" description="Major facilitator superfamily (MFS) profile" evidence="8">
    <location>
        <begin position="11"/>
        <end position="408"/>
    </location>
</feature>
<dbReference type="PROSITE" id="PS50850">
    <property type="entry name" value="MFS"/>
    <property type="match status" value="1"/>
</dbReference>
<feature type="transmembrane region" description="Helical" evidence="7">
    <location>
        <begin position="352"/>
        <end position="372"/>
    </location>
</feature>
<keyword evidence="2" id="KW-0813">Transport</keyword>
<feature type="transmembrane region" description="Helical" evidence="7">
    <location>
        <begin position="45"/>
        <end position="69"/>
    </location>
</feature>
<evidence type="ECO:0000256" key="5">
    <source>
        <dbReference type="ARBA" id="ARBA00022989"/>
    </source>
</evidence>
<evidence type="ECO:0000256" key="2">
    <source>
        <dbReference type="ARBA" id="ARBA00022448"/>
    </source>
</evidence>
<dbReference type="EMBL" id="WHUT02000014">
    <property type="protein sequence ID" value="NUB46380.1"/>
    <property type="molecule type" value="Genomic_DNA"/>
</dbReference>
<feature type="transmembrane region" description="Helical" evidence="7">
    <location>
        <begin position="287"/>
        <end position="306"/>
    </location>
</feature>
<evidence type="ECO:0000313" key="10">
    <source>
        <dbReference type="Proteomes" id="UP000484076"/>
    </source>
</evidence>
<evidence type="ECO:0000259" key="8">
    <source>
        <dbReference type="PROSITE" id="PS50850"/>
    </source>
</evidence>
<feature type="transmembrane region" description="Helical" evidence="7">
    <location>
        <begin position="253"/>
        <end position="275"/>
    </location>
</feature>
<proteinExistence type="predicted"/>
<gene>
    <name evidence="9" type="ORF">GEU84_018470</name>
</gene>
<comment type="caution">
    <text evidence="9">The sequence shown here is derived from an EMBL/GenBank/DDBJ whole genome shotgun (WGS) entry which is preliminary data.</text>
</comment>
<dbReference type="RefSeq" id="WP_152825259.1">
    <property type="nucleotide sequence ID" value="NZ_WHUT02000014.1"/>
</dbReference>
<keyword evidence="10" id="KW-1185">Reference proteome</keyword>
<dbReference type="SUPFAM" id="SSF103473">
    <property type="entry name" value="MFS general substrate transporter"/>
    <property type="match status" value="1"/>
</dbReference>
<keyword evidence="5 7" id="KW-1133">Transmembrane helix</keyword>
<evidence type="ECO:0000256" key="3">
    <source>
        <dbReference type="ARBA" id="ARBA00022475"/>
    </source>
</evidence>
<keyword evidence="3" id="KW-1003">Cell membrane</keyword>
<protein>
    <submittedName>
        <fullName evidence="9">MFS transporter</fullName>
    </submittedName>
</protein>
<name>A0A8X8KQM1_9RHOB</name>
<dbReference type="InterPro" id="IPR010290">
    <property type="entry name" value="TM_effector"/>
</dbReference>
<feature type="transmembrane region" description="Helical" evidence="7">
    <location>
        <begin position="12"/>
        <end position="33"/>
    </location>
</feature>
<feature type="transmembrane region" description="Helical" evidence="7">
    <location>
        <begin position="312"/>
        <end position="331"/>
    </location>
</feature>
<sequence>MTASLLRTNRNFRLLFSSSIVTNLGDGVSALALPWFATLLTRDPVLIGLVAAAQRLPWLLFALPAGVWTDRADHRRLMARADLLRCGLTLGIVALALSAPAQGQVIWPLALLAFLLGSAEVLRDNAAQTILPRVVAPQDLERANGQMWSAEQVTGQFIGPPLAGVLIGLGIAVPFGFDAATFALAALLVWLMVLPPRAAPAPQRFFAALREGALWIWAHKTILHLALMLGCVNFLHIGCFTILVLYAQEVLGLTALGHGLLLTCGAAGGVIGGLVAPRVAARLGMRASLVAAMAVFLGGYLLLALWASPVVAGIALFIEAAASMLWNVVTVSYRQRKIPGEILGRVNSIYRFFGWGSMPLGALFGGAMVAMAAEPLGRDLALRLPFVVAAAGMAVLCLIVAFRLRLDR</sequence>
<evidence type="ECO:0000256" key="7">
    <source>
        <dbReference type="SAM" id="Phobius"/>
    </source>
</evidence>
<dbReference type="Proteomes" id="UP000484076">
    <property type="component" value="Unassembled WGS sequence"/>
</dbReference>
<accession>A0A8X8KQM1</accession>
<dbReference type="InterPro" id="IPR036259">
    <property type="entry name" value="MFS_trans_sf"/>
</dbReference>
<keyword evidence="6 7" id="KW-0472">Membrane</keyword>
<dbReference type="CDD" id="cd06173">
    <property type="entry name" value="MFS_MefA_like"/>
    <property type="match status" value="1"/>
</dbReference>
<keyword evidence="4 7" id="KW-0812">Transmembrane</keyword>
<dbReference type="Gene3D" id="1.20.1250.20">
    <property type="entry name" value="MFS general substrate transporter like domains"/>
    <property type="match status" value="1"/>
</dbReference>
<dbReference type="AlphaFoldDB" id="A0A8X8KQM1"/>
<feature type="transmembrane region" description="Helical" evidence="7">
    <location>
        <begin position="157"/>
        <end position="176"/>
    </location>
</feature>
<dbReference type="PANTHER" id="PTHR23513">
    <property type="entry name" value="INTEGRAL MEMBRANE EFFLUX PROTEIN-RELATED"/>
    <property type="match status" value="1"/>
</dbReference>
<dbReference type="Pfam" id="PF05977">
    <property type="entry name" value="MFS_3"/>
    <property type="match status" value="1"/>
</dbReference>